<reference evidence="2 3" key="1">
    <citation type="submission" date="2015-08" db="EMBL/GenBank/DDBJ databases">
        <authorList>
            <person name="Babu N.S."/>
            <person name="Beckwith C.J."/>
            <person name="Beseler K.G."/>
            <person name="Brison A."/>
            <person name="Carone J.V."/>
            <person name="Caskin T.P."/>
            <person name="Diamond M."/>
            <person name="Durham M.E."/>
            <person name="Foxe J.M."/>
            <person name="Go M."/>
            <person name="Henderson B.A."/>
            <person name="Jones I.B."/>
            <person name="McGettigan J.A."/>
            <person name="Micheletti S.J."/>
            <person name="Nasrallah M.E."/>
            <person name="Ortiz D."/>
            <person name="Piller C.R."/>
            <person name="Privatt S.R."/>
            <person name="Schneider S.L."/>
            <person name="Sharp S."/>
            <person name="Smith T.C."/>
            <person name="Stanton J.D."/>
            <person name="Ullery H.E."/>
            <person name="Wilson R.J."/>
            <person name="Serrano M.G."/>
            <person name="Buck G."/>
            <person name="Lee V."/>
            <person name="Wang Y."/>
            <person name="Carvalho R."/>
            <person name="Voegtly L."/>
            <person name="Shi R."/>
            <person name="Duckworth R."/>
            <person name="Johnson A."/>
            <person name="Loviza R."/>
            <person name="Walstead R."/>
            <person name="Shah Z."/>
            <person name="Kiflezghi M."/>
            <person name="Wade K."/>
            <person name="Ball S.L."/>
            <person name="Bradley K.W."/>
            <person name="Asai D.J."/>
            <person name="Bowman C.A."/>
            <person name="Russell D.A."/>
            <person name="Pope W.H."/>
            <person name="Jacobs-Sera D."/>
            <person name="Hendrix R.W."/>
            <person name="Hatfull G.F."/>
        </authorList>
    </citation>
    <scope>NUCLEOTIDE SEQUENCE [LARGE SCALE GENOMIC DNA]</scope>
    <source>
        <strain evidence="2 3">DSM 27648</strain>
    </source>
</reference>
<sequence length="49" mass="5372">MHATNLGPRSPSDNAFESACIMKQIVHNPSSGPRERPPLHPILPIGFRP</sequence>
<accession>A0A0K1QC50</accession>
<organism evidence="2 3">
    <name type="scientific">Labilithrix luteola</name>
    <dbReference type="NCBI Taxonomy" id="1391654"/>
    <lineage>
        <taxon>Bacteria</taxon>
        <taxon>Pseudomonadati</taxon>
        <taxon>Myxococcota</taxon>
        <taxon>Polyangia</taxon>
        <taxon>Polyangiales</taxon>
        <taxon>Labilitrichaceae</taxon>
        <taxon>Labilithrix</taxon>
    </lineage>
</organism>
<evidence type="ECO:0000313" key="2">
    <source>
        <dbReference type="EMBL" id="AKV03227.1"/>
    </source>
</evidence>
<dbReference type="AlphaFoldDB" id="A0A0K1QC50"/>
<name>A0A0K1QC50_9BACT</name>
<protein>
    <submittedName>
        <fullName evidence="2">Uncharacterized protein</fullName>
    </submittedName>
</protein>
<evidence type="ECO:0000313" key="3">
    <source>
        <dbReference type="Proteomes" id="UP000064967"/>
    </source>
</evidence>
<keyword evidence="3" id="KW-1185">Reference proteome</keyword>
<gene>
    <name evidence="2" type="ORF">AKJ09_09890</name>
</gene>
<dbReference type="KEGG" id="llu:AKJ09_09890"/>
<dbReference type="Proteomes" id="UP000064967">
    <property type="component" value="Chromosome"/>
</dbReference>
<feature type="region of interest" description="Disordered" evidence="1">
    <location>
        <begin position="27"/>
        <end position="49"/>
    </location>
</feature>
<evidence type="ECO:0000256" key="1">
    <source>
        <dbReference type="SAM" id="MobiDB-lite"/>
    </source>
</evidence>
<dbReference type="EMBL" id="CP012333">
    <property type="protein sequence ID" value="AKV03227.1"/>
    <property type="molecule type" value="Genomic_DNA"/>
</dbReference>
<proteinExistence type="predicted"/>
<dbReference type="STRING" id="1391654.AKJ09_09890"/>